<evidence type="ECO:0000313" key="8">
    <source>
        <dbReference type="EMBL" id="MEK8047779.1"/>
    </source>
</evidence>
<reference evidence="8 9" key="1">
    <citation type="submission" date="2024-04" db="EMBL/GenBank/DDBJ databases">
        <title>Novel species of the genus Ideonella isolated from streams.</title>
        <authorList>
            <person name="Lu H."/>
        </authorList>
    </citation>
    <scope>NUCLEOTIDE SEQUENCE [LARGE SCALE GENOMIC DNA]</scope>
    <source>
        <strain evidence="8 9">LYT19W</strain>
    </source>
</reference>
<evidence type="ECO:0000256" key="5">
    <source>
        <dbReference type="SAM" id="MobiDB-lite"/>
    </source>
</evidence>
<dbReference type="EMBL" id="JBBUTI010000011">
    <property type="protein sequence ID" value="MEK8047779.1"/>
    <property type="molecule type" value="Genomic_DNA"/>
</dbReference>
<keyword evidence="3" id="KW-0998">Cell outer membrane</keyword>
<proteinExistence type="predicted"/>
<dbReference type="InterPro" id="IPR036737">
    <property type="entry name" value="OmpA-like_sf"/>
</dbReference>
<gene>
    <name evidence="8" type="ORF">AACH00_15560</name>
</gene>
<accession>A0ABU9CAP0</accession>
<evidence type="ECO:0000256" key="4">
    <source>
        <dbReference type="PROSITE-ProRule" id="PRU00473"/>
    </source>
</evidence>
<name>A0ABU9CAP0_9BURK</name>
<keyword evidence="2 4" id="KW-0472">Membrane</keyword>
<dbReference type="Proteomes" id="UP001379945">
    <property type="component" value="Unassembled WGS sequence"/>
</dbReference>
<dbReference type="InterPro" id="IPR006665">
    <property type="entry name" value="OmpA-like"/>
</dbReference>
<evidence type="ECO:0000256" key="6">
    <source>
        <dbReference type="SAM" id="SignalP"/>
    </source>
</evidence>
<feature type="compositionally biased region" description="Low complexity" evidence="5">
    <location>
        <begin position="125"/>
        <end position="144"/>
    </location>
</feature>
<dbReference type="Pfam" id="PF00691">
    <property type="entry name" value="OmpA"/>
    <property type="match status" value="1"/>
</dbReference>
<comment type="subcellular location">
    <subcellularLocation>
        <location evidence="1">Cell outer membrane</location>
    </subcellularLocation>
</comment>
<dbReference type="InterPro" id="IPR050330">
    <property type="entry name" value="Bact_OuterMem_StrucFunc"/>
</dbReference>
<keyword evidence="9" id="KW-1185">Reference proteome</keyword>
<dbReference type="PROSITE" id="PS51257">
    <property type="entry name" value="PROKAR_LIPOPROTEIN"/>
    <property type="match status" value="1"/>
</dbReference>
<dbReference type="InterPro" id="IPR006664">
    <property type="entry name" value="OMP_bac"/>
</dbReference>
<dbReference type="PANTHER" id="PTHR30329:SF21">
    <property type="entry name" value="LIPOPROTEIN YIAD-RELATED"/>
    <property type="match status" value="1"/>
</dbReference>
<feature type="signal peptide" evidence="6">
    <location>
        <begin position="1"/>
        <end position="29"/>
    </location>
</feature>
<dbReference type="InterPro" id="IPR025511">
    <property type="entry name" value="DUF4398"/>
</dbReference>
<dbReference type="Gene3D" id="3.30.1330.60">
    <property type="entry name" value="OmpA-like domain"/>
    <property type="match status" value="1"/>
</dbReference>
<dbReference type="Pfam" id="PF14346">
    <property type="entry name" value="DUF4398"/>
    <property type="match status" value="1"/>
</dbReference>
<organism evidence="8 9">
    <name type="scientific">Ideonella margarita</name>
    <dbReference type="NCBI Taxonomy" id="2984191"/>
    <lineage>
        <taxon>Bacteria</taxon>
        <taxon>Pseudomonadati</taxon>
        <taxon>Pseudomonadota</taxon>
        <taxon>Betaproteobacteria</taxon>
        <taxon>Burkholderiales</taxon>
        <taxon>Sphaerotilaceae</taxon>
        <taxon>Ideonella</taxon>
    </lineage>
</organism>
<sequence length="288" mass="30856">MIKQLPPRSTLTWATLALLSACSATPVVPSSLVQARTAMEEAQAQPEVVRLASDELQRAGEALRQAEQAQTRDAGADTVGHLAYLARQRVTLAVDSASSRSGQAAVRNAAAERDREQLGRRTAEADAAGAALGQAQQNQATQQARISEMDSQLRALKAQPTDRGMVVTLGDMRFATNQSTLSADGEHSLSQLADFMKRFPQRRVLIEGHADSQGSSESNQRLSERRAQTVNNALLSLGVAADRLSATAVGETHPVATNATAEGRRMNRRVEVIFVPEDVTTNPPAPRS</sequence>
<feature type="compositionally biased region" description="Basic and acidic residues" evidence="5">
    <location>
        <begin position="110"/>
        <end position="124"/>
    </location>
</feature>
<dbReference type="RefSeq" id="WP_341400087.1">
    <property type="nucleotide sequence ID" value="NZ_JBBUTI010000011.1"/>
</dbReference>
<dbReference type="CDD" id="cd07185">
    <property type="entry name" value="OmpA_C-like"/>
    <property type="match status" value="1"/>
</dbReference>
<feature type="domain" description="OmpA-like" evidence="7">
    <location>
        <begin position="161"/>
        <end position="278"/>
    </location>
</feature>
<evidence type="ECO:0000256" key="1">
    <source>
        <dbReference type="ARBA" id="ARBA00004442"/>
    </source>
</evidence>
<evidence type="ECO:0000313" key="9">
    <source>
        <dbReference type="Proteomes" id="UP001379945"/>
    </source>
</evidence>
<evidence type="ECO:0000256" key="3">
    <source>
        <dbReference type="ARBA" id="ARBA00023237"/>
    </source>
</evidence>
<feature type="region of interest" description="Disordered" evidence="5">
    <location>
        <begin position="96"/>
        <end position="147"/>
    </location>
</feature>
<comment type="caution">
    <text evidence="8">The sequence shown here is derived from an EMBL/GenBank/DDBJ whole genome shotgun (WGS) entry which is preliminary data.</text>
</comment>
<dbReference type="PRINTS" id="PR01023">
    <property type="entry name" value="NAFLGMOTY"/>
</dbReference>
<dbReference type="PROSITE" id="PS51123">
    <property type="entry name" value="OMPA_2"/>
    <property type="match status" value="1"/>
</dbReference>
<keyword evidence="6" id="KW-0732">Signal</keyword>
<feature type="chain" id="PRO_5046906786" evidence="6">
    <location>
        <begin position="30"/>
        <end position="288"/>
    </location>
</feature>
<dbReference type="PANTHER" id="PTHR30329">
    <property type="entry name" value="STATOR ELEMENT OF FLAGELLAR MOTOR COMPLEX"/>
    <property type="match status" value="1"/>
</dbReference>
<evidence type="ECO:0000256" key="2">
    <source>
        <dbReference type="ARBA" id="ARBA00023136"/>
    </source>
</evidence>
<dbReference type="PRINTS" id="PR01021">
    <property type="entry name" value="OMPADOMAIN"/>
</dbReference>
<dbReference type="SUPFAM" id="SSF103088">
    <property type="entry name" value="OmpA-like"/>
    <property type="match status" value="1"/>
</dbReference>
<evidence type="ECO:0000259" key="7">
    <source>
        <dbReference type="PROSITE" id="PS51123"/>
    </source>
</evidence>
<protein>
    <submittedName>
        <fullName evidence="8">OmpA family protein</fullName>
    </submittedName>
</protein>